<comment type="caution">
    <text evidence="2">The sequence shown here is derived from an EMBL/GenBank/DDBJ whole genome shotgun (WGS) entry which is preliminary data.</text>
</comment>
<dbReference type="InterPro" id="IPR043129">
    <property type="entry name" value="ATPase_NBD"/>
</dbReference>
<comment type="similarity">
    <text evidence="1">Belongs to the ROK (NagC/XylR) family.</text>
</comment>
<name>A6DTF7_9BACT</name>
<dbReference type="STRING" id="313628.LNTAR_09991"/>
<accession>A6DTF7</accession>
<dbReference type="Pfam" id="PF00480">
    <property type="entry name" value="ROK"/>
    <property type="match status" value="1"/>
</dbReference>
<dbReference type="Proteomes" id="UP000004947">
    <property type="component" value="Unassembled WGS sequence"/>
</dbReference>
<dbReference type="PANTHER" id="PTHR18964">
    <property type="entry name" value="ROK (REPRESSOR, ORF, KINASE) FAMILY"/>
    <property type="match status" value="1"/>
</dbReference>
<dbReference type="OrthoDB" id="9810372at2"/>
<dbReference type="RefSeq" id="WP_007281106.1">
    <property type="nucleotide sequence ID" value="NZ_ABCK01000037.1"/>
</dbReference>
<evidence type="ECO:0000256" key="1">
    <source>
        <dbReference type="ARBA" id="ARBA00006479"/>
    </source>
</evidence>
<proteinExistence type="inferred from homology"/>
<evidence type="ECO:0000313" key="2">
    <source>
        <dbReference type="EMBL" id="EDM25061.1"/>
    </source>
</evidence>
<organism evidence="2 3">
    <name type="scientific">Lentisphaera araneosa HTCC2155</name>
    <dbReference type="NCBI Taxonomy" id="313628"/>
    <lineage>
        <taxon>Bacteria</taxon>
        <taxon>Pseudomonadati</taxon>
        <taxon>Lentisphaerota</taxon>
        <taxon>Lentisphaeria</taxon>
        <taxon>Lentisphaerales</taxon>
        <taxon>Lentisphaeraceae</taxon>
        <taxon>Lentisphaera</taxon>
    </lineage>
</organism>
<protein>
    <submittedName>
        <fullName evidence="2">Hypothetical ROK family protein</fullName>
    </submittedName>
</protein>
<dbReference type="AlphaFoldDB" id="A6DTF7"/>
<keyword evidence="3" id="KW-1185">Reference proteome</keyword>
<dbReference type="eggNOG" id="COG1940">
    <property type="taxonomic scope" value="Bacteria"/>
</dbReference>
<gene>
    <name evidence="2" type="ORF">LNTAR_09991</name>
</gene>
<dbReference type="InterPro" id="IPR000600">
    <property type="entry name" value="ROK"/>
</dbReference>
<evidence type="ECO:0000313" key="3">
    <source>
        <dbReference type="Proteomes" id="UP000004947"/>
    </source>
</evidence>
<dbReference type="EMBL" id="ABCK01000037">
    <property type="protein sequence ID" value="EDM25061.1"/>
    <property type="molecule type" value="Genomic_DNA"/>
</dbReference>
<dbReference type="Gene3D" id="3.30.420.40">
    <property type="match status" value="2"/>
</dbReference>
<sequence length="335" mass="36152">MIICGLDIGGTKVEAAFFEVVKETQDSDHWQEIQVGGEILFLRNRGSRRIPTERSRGYQIVIENISNLIKDLSKELTIGLDEIKGIGIGLPGSVDPKKKAMSNGNTRIFLDKNLENDLQILLKLPIPVEVSNDANCFALAEVLAGAGITYAKEAGKPVKKQNGLGLILGTGLGGGCVINGQLITGASGSAFEVGHMSIELDGGLPCHCGLEGCAEQYLSGTAIEAAYSSRMYSQIAERPDARKIFEMAEQQEPMAQAIIKQYKKRLAKYLGNLTNILDPDYFVLGGGVSLQSVVYEDLEEELRRHTYSPVARPKVYCHQLGDSAGVLGAALLALI</sequence>
<dbReference type="PANTHER" id="PTHR18964:SF149">
    <property type="entry name" value="BIFUNCTIONAL UDP-N-ACETYLGLUCOSAMINE 2-EPIMERASE_N-ACETYLMANNOSAMINE KINASE"/>
    <property type="match status" value="1"/>
</dbReference>
<dbReference type="SUPFAM" id="SSF53067">
    <property type="entry name" value="Actin-like ATPase domain"/>
    <property type="match status" value="1"/>
</dbReference>
<reference evidence="2 3" key="1">
    <citation type="journal article" date="2010" name="J. Bacteriol.">
        <title>Genome sequence of Lentisphaera araneosa HTCC2155T, the type species of the order Lentisphaerales in the phylum Lentisphaerae.</title>
        <authorList>
            <person name="Thrash J.C."/>
            <person name="Cho J.C."/>
            <person name="Vergin K.L."/>
            <person name="Morris R.M."/>
            <person name="Giovannoni S.J."/>
        </authorList>
    </citation>
    <scope>NUCLEOTIDE SEQUENCE [LARGE SCALE GENOMIC DNA]</scope>
    <source>
        <strain evidence="2 3">HTCC2155</strain>
    </source>
</reference>